<evidence type="ECO:0000256" key="2">
    <source>
        <dbReference type="ARBA" id="ARBA00022679"/>
    </source>
</evidence>
<dbReference type="InterPro" id="IPR004045">
    <property type="entry name" value="Glutathione_S-Trfase_N"/>
</dbReference>
<dbReference type="GO" id="GO:0006749">
    <property type="term" value="P:glutathione metabolic process"/>
    <property type="evidence" value="ECO:0007669"/>
    <property type="project" value="UniProtKB-UniRule"/>
</dbReference>
<dbReference type="CDD" id="cd03184">
    <property type="entry name" value="GST_C_Omega"/>
    <property type="match status" value="1"/>
</dbReference>
<feature type="domain" description="GST N-terminal" evidence="8">
    <location>
        <begin position="34"/>
        <end position="113"/>
    </location>
</feature>
<evidence type="ECO:0000256" key="1">
    <source>
        <dbReference type="ARBA" id="ARBA00011067"/>
    </source>
</evidence>
<comment type="caution">
    <text evidence="10">The sequence shown here is derived from an EMBL/GenBank/DDBJ whole genome shotgun (WGS) entry which is preliminary data.</text>
</comment>
<comment type="catalytic activity">
    <reaction evidence="4 7">
        <text>RX + glutathione = an S-substituted glutathione + a halide anion + H(+)</text>
        <dbReference type="Rhea" id="RHEA:16437"/>
        <dbReference type="ChEBI" id="CHEBI:15378"/>
        <dbReference type="ChEBI" id="CHEBI:16042"/>
        <dbReference type="ChEBI" id="CHEBI:17792"/>
        <dbReference type="ChEBI" id="CHEBI:57925"/>
        <dbReference type="ChEBI" id="CHEBI:90779"/>
        <dbReference type="EC" id="2.5.1.18"/>
    </reaction>
</comment>
<comment type="catalytic activity">
    <reaction evidence="6 7">
        <text>L-dehydroascorbate + 2 glutathione = glutathione disulfide + L-ascorbate</text>
        <dbReference type="Rhea" id="RHEA:24424"/>
        <dbReference type="ChEBI" id="CHEBI:38290"/>
        <dbReference type="ChEBI" id="CHEBI:57925"/>
        <dbReference type="ChEBI" id="CHEBI:58297"/>
        <dbReference type="ChEBI" id="CHEBI:58539"/>
        <dbReference type="EC" id="1.8.5.1"/>
    </reaction>
</comment>
<dbReference type="PANTHER" id="PTHR43968">
    <property type="match status" value="1"/>
</dbReference>
<comment type="function">
    <text evidence="7">Exhibits glutathione-dependent thiol transferase activity. Has high dehydroascorbate reductase activity and may contribute to the recycling of ascorbic acid. Participates in the biotransformation of inorganic arsenic and reduces monomethylarsonic acid (MMA).</text>
</comment>
<dbReference type="EC" id="1.8.5.1" evidence="7"/>
<dbReference type="Proteomes" id="UP000770717">
    <property type="component" value="Unassembled WGS sequence"/>
</dbReference>
<dbReference type="SUPFAM" id="SSF52833">
    <property type="entry name" value="Thioredoxin-like"/>
    <property type="match status" value="1"/>
</dbReference>
<dbReference type="PRINTS" id="PR01625">
    <property type="entry name" value="GSTRNSFRASEO"/>
</dbReference>
<dbReference type="GO" id="GO:0050610">
    <property type="term" value="F:methylarsonate reductase activity"/>
    <property type="evidence" value="ECO:0007669"/>
    <property type="project" value="UniProtKB-UniRule"/>
</dbReference>
<comment type="similarity">
    <text evidence="1 7">Belongs to the GST superfamily. Omega family.</text>
</comment>
<dbReference type="InterPro" id="IPR010987">
    <property type="entry name" value="Glutathione-S-Trfase_C-like"/>
</dbReference>
<dbReference type="SFLD" id="SFLDG01152">
    <property type="entry name" value="Main.3:_Omega-_and_Tau-like"/>
    <property type="match status" value="1"/>
</dbReference>
<reference evidence="10" key="1">
    <citation type="thesis" date="2020" institute="ProQuest LLC" country="789 East Eisenhower Parkway, Ann Arbor, MI, USA">
        <title>Comparative Genomics and Chromosome Evolution.</title>
        <authorList>
            <person name="Mudd A.B."/>
        </authorList>
    </citation>
    <scope>NUCLEOTIDE SEQUENCE</scope>
    <source>
        <strain evidence="10">HN-11 Male</strain>
        <tissue evidence="10">Kidney and liver</tissue>
    </source>
</reference>
<dbReference type="GO" id="GO:0005737">
    <property type="term" value="C:cytoplasm"/>
    <property type="evidence" value="ECO:0007669"/>
    <property type="project" value="InterPro"/>
</dbReference>
<dbReference type="OrthoDB" id="4951845at2759"/>
<gene>
    <name evidence="10" type="ORF">GDO78_008077</name>
</gene>
<dbReference type="CDD" id="cd03055">
    <property type="entry name" value="GST_N_Omega"/>
    <property type="match status" value="1"/>
</dbReference>
<dbReference type="GO" id="GO:0045174">
    <property type="term" value="F:glutathione dehydrogenase (ascorbate) activity"/>
    <property type="evidence" value="ECO:0007669"/>
    <property type="project" value="UniProtKB-UniRule"/>
</dbReference>
<dbReference type="InterPro" id="IPR036249">
    <property type="entry name" value="Thioredoxin-like_sf"/>
</dbReference>
<evidence type="ECO:0000256" key="6">
    <source>
        <dbReference type="ARBA" id="ARBA00049544"/>
    </source>
</evidence>
<keyword evidence="3 7" id="KW-0560">Oxidoreductase</keyword>
<evidence type="ECO:0000259" key="9">
    <source>
        <dbReference type="PROSITE" id="PS50405"/>
    </source>
</evidence>
<keyword evidence="11" id="KW-1185">Reference proteome</keyword>
<evidence type="ECO:0000259" key="8">
    <source>
        <dbReference type="PROSITE" id="PS50404"/>
    </source>
</evidence>
<evidence type="ECO:0000256" key="3">
    <source>
        <dbReference type="ARBA" id="ARBA00023002"/>
    </source>
</evidence>
<organism evidence="10 11">
    <name type="scientific">Eleutherodactylus coqui</name>
    <name type="common">Puerto Rican coqui</name>
    <dbReference type="NCBI Taxonomy" id="57060"/>
    <lineage>
        <taxon>Eukaryota</taxon>
        <taxon>Metazoa</taxon>
        <taxon>Chordata</taxon>
        <taxon>Craniata</taxon>
        <taxon>Vertebrata</taxon>
        <taxon>Euteleostomi</taxon>
        <taxon>Amphibia</taxon>
        <taxon>Batrachia</taxon>
        <taxon>Anura</taxon>
        <taxon>Neobatrachia</taxon>
        <taxon>Hyloidea</taxon>
        <taxon>Eleutherodactylidae</taxon>
        <taxon>Eleutherodactylinae</taxon>
        <taxon>Eleutherodactylus</taxon>
        <taxon>Eleutherodactylus</taxon>
    </lineage>
</organism>
<dbReference type="InterPro" id="IPR036282">
    <property type="entry name" value="Glutathione-S-Trfase_C_sf"/>
</dbReference>
<sequence length="255" mass="29130">MCTGISSDRLSAAMSRSQRSLVKGSPAPGPVPEGLIRLYSMRFCPYAQRPLLVLAAKGIKHEVVNINLKSKPDWFFEKSPLGLVPSLETPDGKIIHDSPIICDYLDEAYPGNKLTPADPYEKAEEKMLLEHFSTVISTLYKIFFAKKDNQNTTEVKEQFFEKLKKLEEDLTKKNTPYFGGQSVSMVDYMMWPWFERVNVFDVLEFLEKTPRINAWYKLMLQDPAVKETYTEPDVLLAFYKLYSQNSVDAADCGLD</sequence>
<name>A0A8J6KDG3_ELECQ</name>
<keyword evidence="2 7" id="KW-0808">Transferase</keyword>
<feature type="domain" description="GST C-terminal" evidence="9">
    <location>
        <begin position="118"/>
        <end position="236"/>
    </location>
</feature>
<dbReference type="EMBL" id="WNTK01000004">
    <property type="protein sequence ID" value="KAG9484774.1"/>
    <property type="molecule type" value="Genomic_DNA"/>
</dbReference>
<dbReference type="Gene3D" id="3.40.30.10">
    <property type="entry name" value="Glutaredoxin"/>
    <property type="match status" value="1"/>
</dbReference>
<protein>
    <recommendedName>
        <fullName evidence="7">Glutathione S-transferase omega</fullName>
        <shortName evidence="7">GSTO</shortName>
        <ecNumber evidence="7">1.20.4.2</ecNumber>
        <ecNumber evidence="7">1.8.5.1</ecNumber>
        <ecNumber evidence="7">2.5.1.18</ecNumber>
    </recommendedName>
    <alternativeName>
        <fullName evidence="7">Glutathione-dependent dehydroascorbate reductase</fullName>
    </alternativeName>
    <alternativeName>
        <fullName evidence="7">Monomethylarsonic acid reductase</fullName>
    </alternativeName>
</protein>
<evidence type="ECO:0000256" key="5">
    <source>
        <dbReference type="ARBA" id="ARBA00048353"/>
    </source>
</evidence>
<dbReference type="Gene3D" id="1.20.1050.10">
    <property type="match status" value="1"/>
</dbReference>
<evidence type="ECO:0000256" key="4">
    <source>
        <dbReference type="ARBA" id="ARBA00047960"/>
    </source>
</evidence>
<dbReference type="SFLD" id="SFLDS00019">
    <property type="entry name" value="Glutathione_Transferase_(cytos"/>
    <property type="match status" value="1"/>
</dbReference>
<dbReference type="PROSITE" id="PS50404">
    <property type="entry name" value="GST_NTER"/>
    <property type="match status" value="1"/>
</dbReference>
<dbReference type="AlphaFoldDB" id="A0A8J6KDG3"/>
<dbReference type="InterPro" id="IPR050983">
    <property type="entry name" value="GST_Omega/HSP26"/>
</dbReference>
<dbReference type="SFLD" id="SFLDG00358">
    <property type="entry name" value="Main_(cytGST)"/>
    <property type="match status" value="1"/>
</dbReference>
<dbReference type="SUPFAM" id="SSF47616">
    <property type="entry name" value="GST C-terminal domain-like"/>
    <property type="match status" value="1"/>
</dbReference>
<dbReference type="InterPro" id="IPR040079">
    <property type="entry name" value="Glutathione_S-Trfase"/>
</dbReference>
<evidence type="ECO:0000313" key="10">
    <source>
        <dbReference type="EMBL" id="KAG9484774.1"/>
    </source>
</evidence>
<evidence type="ECO:0000313" key="11">
    <source>
        <dbReference type="Proteomes" id="UP000770717"/>
    </source>
</evidence>
<dbReference type="FunFam" id="3.40.30.10:FF:000123">
    <property type="entry name" value="Glutathione transferase o1"/>
    <property type="match status" value="1"/>
</dbReference>
<accession>A0A8J6KDG3</accession>
<dbReference type="EC" id="2.5.1.18" evidence="7"/>
<dbReference type="FunFam" id="1.20.1050.10:FF:000009">
    <property type="entry name" value="Glutathione S-transferase omega-1"/>
    <property type="match status" value="1"/>
</dbReference>
<comment type="catalytic activity">
    <reaction evidence="5 7">
        <text>methylarsonate + 2 glutathione + H(+) = methylarsonous acid + glutathione disulfide + H2O</text>
        <dbReference type="Rhea" id="RHEA:15969"/>
        <dbReference type="ChEBI" id="CHEBI:15377"/>
        <dbReference type="ChEBI" id="CHEBI:15378"/>
        <dbReference type="ChEBI" id="CHEBI:17826"/>
        <dbReference type="ChEBI" id="CHEBI:33409"/>
        <dbReference type="ChEBI" id="CHEBI:57925"/>
        <dbReference type="ChEBI" id="CHEBI:58297"/>
        <dbReference type="EC" id="1.20.4.2"/>
    </reaction>
</comment>
<dbReference type="EC" id="1.20.4.2" evidence="7"/>
<dbReference type="Pfam" id="PF13417">
    <property type="entry name" value="GST_N_3"/>
    <property type="match status" value="1"/>
</dbReference>
<dbReference type="Pfam" id="PF13410">
    <property type="entry name" value="GST_C_2"/>
    <property type="match status" value="1"/>
</dbReference>
<proteinExistence type="inferred from homology"/>
<dbReference type="InterPro" id="IPR005442">
    <property type="entry name" value="GST_omega"/>
</dbReference>
<dbReference type="GO" id="GO:0004364">
    <property type="term" value="F:glutathione transferase activity"/>
    <property type="evidence" value="ECO:0007669"/>
    <property type="project" value="UniProtKB-UniRule"/>
</dbReference>
<dbReference type="PROSITE" id="PS50405">
    <property type="entry name" value="GST_CTER"/>
    <property type="match status" value="1"/>
</dbReference>
<evidence type="ECO:0000256" key="7">
    <source>
        <dbReference type="RuleBase" id="RU368071"/>
    </source>
</evidence>
<dbReference type="PANTHER" id="PTHR43968:SF6">
    <property type="entry name" value="GLUTATHIONE S-TRANSFERASE OMEGA"/>
    <property type="match status" value="1"/>
</dbReference>
<dbReference type="InterPro" id="IPR045073">
    <property type="entry name" value="Omega/Tau-like"/>
</dbReference>